<evidence type="ECO:0000313" key="2">
    <source>
        <dbReference type="Proteomes" id="UP000237000"/>
    </source>
</evidence>
<proteinExistence type="predicted"/>
<organism evidence="1 2">
    <name type="scientific">Trema orientale</name>
    <name type="common">Charcoal tree</name>
    <name type="synonym">Celtis orientalis</name>
    <dbReference type="NCBI Taxonomy" id="63057"/>
    <lineage>
        <taxon>Eukaryota</taxon>
        <taxon>Viridiplantae</taxon>
        <taxon>Streptophyta</taxon>
        <taxon>Embryophyta</taxon>
        <taxon>Tracheophyta</taxon>
        <taxon>Spermatophyta</taxon>
        <taxon>Magnoliopsida</taxon>
        <taxon>eudicotyledons</taxon>
        <taxon>Gunneridae</taxon>
        <taxon>Pentapetalae</taxon>
        <taxon>rosids</taxon>
        <taxon>fabids</taxon>
        <taxon>Rosales</taxon>
        <taxon>Cannabaceae</taxon>
        <taxon>Trema</taxon>
    </lineage>
</organism>
<dbReference type="PANTHER" id="PTHR35121">
    <property type="entry name" value="HOMEODOMAIN PROTEIN 8, PUTATIVE-RELATED"/>
    <property type="match status" value="1"/>
</dbReference>
<dbReference type="AlphaFoldDB" id="A0A2P5E011"/>
<accession>A0A2P5E011</accession>
<comment type="caution">
    <text evidence="1">The sequence shown here is derived from an EMBL/GenBank/DDBJ whole genome shotgun (WGS) entry which is preliminary data.</text>
</comment>
<dbReference type="OrthoDB" id="1193985at2759"/>
<reference evidence="2" key="1">
    <citation type="submission" date="2016-06" db="EMBL/GenBank/DDBJ databases">
        <title>Parallel loss of symbiosis genes in relatives of nitrogen-fixing non-legume Parasponia.</title>
        <authorList>
            <person name="Van Velzen R."/>
            <person name="Holmer R."/>
            <person name="Bu F."/>
            <person name="Rutten L."/>
            <person name="Van Zeijl A."/>
            <person name="Liu W."/>
            <person name="Santuari L."/>
            <person name="Cao Q."/>
            <person name="Sharma T."/>
            <person name="Shen D."/>
            <person name="Roswanjaya Y."/>
            <person name="Wardhani T."/>
            <person name="Kalhor M.S."/>
            <person name="Jansen J."/>
            <person name="Van den Hoogen J."/>
            <person name="Gungor B."/>
            <person name="Hartog M."/>
            <person name="Hontelez J."/>
            <person name="Verver J."/>
            <person name="Yang W.-C."/>
            <person name="Schijlen E."/>
            <person name="Repin R."/>
            <person name="Schilthuizen M."/>
            <person name="Schranz E."/>
            <person name="Heidstra R."/>
            <person name="Miyata K."/>
            <person name="Fedorova E."/>
            <person name="Kohlen W."/>
            <person name="Bisseling T."/>
            <person name="Smit S."/>
            <person name="Geurts R."/>
        </authorList>
    </citation>
    <scope>NUCLEOTIDE SEQUENCE [LARGE SCALE GENOMIC DNA]</scope>
    <source>
        <strain evidence="2">cv. RG33-2</strain>
    </source>
</reference>
<sequence length="106" mass="12167">MAADMVLRCCVFEGSLSLHEMDRRPYHRYCGCALHKLKGDLVSNYSCFKERSVSFPVKAKSGSTSLSISASKVIEFKGLRRRNSKKKRLEWNWEDNFLLLCLSVSD</sequence>
<dbReference type="PANTHER" id="PTHR35121:SF4">
    <property type="entry name" value="SWIM-TYPE DOMAIN-CONTAINING PROTEIN"/>
    <property type="match status" value="1"/>
</dbReference>
<dbReference type="EMBL" id="JXTC01000239">
    <property type="protein sequence ID" value="PON78885.1"/>
    <property type="molecule type" value="Genomic_DNA"/>
</dbReference>
<keyword evidence="2" id="KW-1185">Reference proteome</keyword>
<evidence type="ECO:0000313" key="1">
    <source>
        <dbReference type="EMBL" id="PON78885.1"/>
    </source>
</evidence>
<dbReference type="Proteomes" id="UP000237000">
    <property type="component" value="Unassembled WGS sequence"/>
</dbReference>
<dbReference type="InParanoid" id="A0A2P5E011"/>
<protein>
    <submittedName>
        <fullName evidence="1">Uncharacterized protein</fullName>
    </submittedName>
</protein>
<name>A0A2P5E011_TREOI</name>
<gene>
    <name evidence="1" type="ORF">TorRG33x02_237130</name>
</gene>